<evidence type="ECO:0000313" key="2">
    <source>
        <dbReference type="Proteomes" id="UP000281993"/>
    </source>
</evidence>
<dbReference type="Proteomes" id="UP000281993">
    <property type="component" value="Segment"/>
</dbReference>
<evidence type="ECO:0000313" key="1">
    <source>
        <dbReference type="EMBL" id="AYD87313.1"/>
    </source>
</evidence>
<keyword evidence="2" id="KW-1185">Reference proteome</keyword>
<name>A0A386KRW2_9CAUD</name>
<gene>
    <name evidence="1" type="primary">9</name>
    <name evidence="1" type="ORF">SEA_VALENTINIPUFF_9</name>
</gene>
<protein>
    <submittedName>
        <fullName evidence="1">Uncharacterized protein</fullName>
    </submittedName>
</protein>
<proteinExistence type="predicted"/>
<sequence>MAIERLKVLATEILPGDAVIGWDRSGAREPVVQLIDAPHPSNVGLAVAVTGGTAGLFIPRTAHVFIERNTHHV</sequence>
<dbReference type="EMBL" id="MH825712">
    <property type="protein sequence ID" value="AYD87313.1"/>
    <property type="molecule type" value="Genomic_DNA"/>
</dbReference>
<accession>A0A386KRW2</accession>
<reference evidence="1 2" key="1">
    <citation type="submission" date="2018-08" db="EMBL/GenBank/DDBJ databases">
        <authorList>
            <person name="Preder H."/>
            <person name="Servin-Meza L.A."/>
            <person name="Bonilla J.A."/>
            <person name="Klyczek K."/>
            <person name="Garlena R.A."/>
            <person name="Russell D.A."/>
            <person name="Pope W.H."/>
            <person name="Jacobs-Sera D."/>
            <person name="Hatfull G.F."/>
        </authorList>
    </citation>
    <scope>NUCLEOTIDE SEQUENCE [LARGE SCALE GENOMIC DNA]</scope>
</reference>
<organism evidence="1 2">
    <name type="scientific">Microbacterium phage ValentiniPuff</name>
    <dbReference type="NCBI Taxonomy" id="2315705"/>
    <lineage>
        <taxon>Viruses</taxon>
        <taxon>Duplodnaviria</taxon>
        <taxon>Heunggongvirae</taxon>
        <taxon>Uroviricota</taxon>
        <taxon>Caudoviricetes</taxon>
        <taxon>Valentinivirus</taxon>
        <taxon>Valentinivirus valentinipuff</taxon>
    </lineage>
</organism>